<dbReference type="InterPro" id="IPR015947">
    <property type="entry name" value="PUA-like_sf"/>
</dbReference>
<accession>A0ABR9QDR9</accession>
<dbReference type="EMBL" id="JADCLJ010000004">
    <property type="protein sequence ID" value="MBE4906571.1"/>
    <property type="molecule type" value="Genomic_DNA"/>
</dbReference>
<proteinExistence type="predicted"/>
<evidence type="ECO:0000313" key="2">
    <source>
        <dbReference type="Proteomes" id="UP001516662"/>
    </source>
</evidence>
<organism evidence="1 2">
    <name type="scientific">Litchfieldia luteola</name>
    <dbReference type="NCBI Taxonomy" id="682179"/>
    <lineage>
        <taxon>Bacteria</taxon>
        <taxon>Bacillati</taxon>
        <taxon>Bacillota</taxon>
        <taxon>Bacilli</taxon>
        <taxon>Bacillales</taxon>
        <taxon>Bacillaceae</taxon>
        <taxon>Litchfieldia</taxon>
    </lineage>
</organism>
<dbReference type="Proteomes" id="UP001516662">
    <property type="component" value="Unassembled WGS sequence"/>
</dbReference>
<protein>
    <submittedName>
        <fullName evidence="1">2-oxoglutarate dehydrogenase E1</fullName>
    </submittedName>
</protein>
<sequence>MKTLSMIQPWASLFMLGAINHETRSWKTKYRGPIAIHSSQKLDKHACRLTHVESLLQKYGYTQDTLPLGAVIGVCELENCLRIIENNNSSAVLEDGEMISGIEYLLGDYKIGGFVWKVKGKRLLKTPLPAKGQLGLWNCNIENYPK</sequence>
<reference evidence="1 2" key="1">
    <citation type="submission" date="2020-10" db="EMBL/GenBank/DDBJ databases">
        <title>Bacillus sp. HD4P25, an endophyte from a halophyte.</title>
        <authorList>
            <person name="Sun J.-Q."/>
        </authorList>
    </citation>
    <scope>NUCLEOTIDE SEQUENCE [LARGE SCALE GENOMIC DNA]</scope>
    <source>
        <strain evidence="1 2">YIM 93174</strain>
    </source>
</reference>
<dbReference type="Gene3D" id="2.30.130.30">
    <property type="entry name" value="Hypothetical protein"/>
    <property type="match status" value="1"/>
</dbReference>
<comment type="caution">
    <text evidence="1">The sequence shown here is derived from an EMBL/GenBank/DDBJ whole genome shotgun (WGS) entry which is preliminary data.</text>
</comment>
<evidence type="ECO:0000313" key="1">
    <source>
        <dbReference type="EMBL" id="MBE4906571.1"/>
    </source>
</evidence>
<gene>
    <name evidence="1" type="ORF">IMZ08_00695</name>
</gene>
<name>A0ABR9QDR9_9BACI</name>
<keyword evidence="2" id="KW-1185">Reference proteome</keyword>
<dbReference type="SUPFAM" id="SSF88697">
    <property type="entry name" value="PUA domain-like"/>
    <property type="match status" value="1"/>
</dbReference>